<dbReference type="GeneID" id="92353671"/>
<keyword evidence="1" id="KW-1133">Transmembrane helix</keyword>
<dbReference type="AlphaFoldDB" id="A0AAT9GQ27"/>
<name>A0AAT9GQ27_9CREN</name>
<keyword evidence="1" id="KW-0472">Membrane</keyword>
<dbReference type="EMBL" id="AP031322">
    <property type="protein sequence ID" value="BFH72794.1"/>
    <property type="molecule type" value="Genomic_DNA"/>
</dbReference>
<sequence length="60" mass="6541">MLLFAEQIVSLPSLYTMVSTIAPPSSVPFEDVFGFALAGAGIAFGIIFYLLIRKKTINIF</sequence>
<feature type="transmembrane region" description="Helical" evidence="1">
    <location>
        <begin position="32"/>
        <end position="52"/>
    </location>
</feature>
<keyword evidence="1" id="KW-0812">Transmembrane</keyword>
<dbReference type="RefSeq" id="WP_369610992.1">
    <property type="nucleotide sequence ID" value="NZ_AP031322.1"/>
</dbReference>
<reference evidence="2" key="1">
    <citation type="submission" date="2024-03" db="EMBL/GenBank/DDBJ databases">
        <title>Complete genome sequence of Sulfurisphaera javensis strain KD-1.</title>
        <authorList>
            <person name="Sakai H."/>
            <person name="Nur N."/>
            <person name="Suwanto A."/>
            <person name="Kurosawa N."/>
        </authorList>
    </citation>
    <scope>NUCLEOTIDE SEQUENCE</scope>
    <source>
        <strain evidence="2">KD-1</strain>
    </source>
</reference>
<organism evidence="2">
    <name type="scientific">Sulfurisphaera javensis</name>
    <dbReference type="NCBI Taxonomy" id="2049879"/>
    <lineage>
        <taxon>Archaea</taxon>
        <taxon>Thermoproteota</taxon>
        <taxon>Thermoprotei</taxon>
        <taxon>Sulfolobales</taxon>
        <taxon>Sulfolobaceae</taxon>
        <taxon>Sulfurisphaera</taxon>
    </lineage>
</organism>
<proteinExistence type="predicted"/>
<protein>
    <submittedName>
        <fullName evidence="2">Uncharacterized protein</fullName>
    </submittedName>
</protein>
<gene>
    <name evidence="2" type="ORF">SJAV_07380</name>
</gene>
<accession>A0AAT9GQ27</accession>
<evidence type="ECO:0000256" key="1">
    <source>
        <dbReference type="SAM" id="Phobius"/>
    </source>
</evidence>
<dbReference type="KEGG" id="sjv:SJAV_07380"/>
<evidence type="ECO:0000313" key="2">
    <source>
        <dbReference type="EMBL" id="BFH72794.1"/>
    </source>
</evidence>